<dbReference type="STRING" id="118967.SAMN02745191_0319"/>
<sequence length="265" mass="30008">MRFALCCSGSKGNSFVLQDDECTLVIDCGSTRRHLELSYQKLNIKLDDVDACLITHHHVDHISQIKMFKNTEVYSASPLDDCFLFHLVKPFETFQVKHLTITPLPLSHDAENTVGYVIENGLEKLVYITDTGYLNESYYEKLTGADYIILESNHDIKMLMESKRPHFVKQRIFSDSGHLCNENCAEILEKIVTENTKQIFLAHISEEANTRQRALEVNTEALMKKKNCLNTDLILIAAGQFELVQGGEGNEKISRSSNCCSLGLE</sequence>
<name>A0A1T4K568_9FIRM</name>
<feature type="domain" description="Metallo-beta-lactamase" evidence="1">
    <location>
        <begin position="11"/>
        <end position="171"/>
    </location>
</feature>
<proteinExistence type="predicted"/>
<evidence type="ECO:0000313" key="2">
    <source>
        <dbReference type="EMBL" id="SJZ37598.1"/>
    </source>
</evidence>
<gene>
    <name evidence="2" type="ORF">SAMN02745191_0319</name>
</gene>
<dbReference type="OrthoDB" id="9781189at2"/>
<dbReference type="SUPFAM" id="SSF56281">
    <property type="entry name" value="Metallo-hydrolase/oxidoreductase"/>
    <property type="match status" value="1"/>
</dbReference>
<dbReference type="PANTHER" id="PTHR47619:SF1">
    <property type="entry name" value="EXODEOXYRIBONUCLEASE WALJ"/>
    <property type="match status" value="1"/>
</dbReference>
<dbReference type="SMART" id="SM00849">
    <property type="entry name" value="Lactamase_B"/>
    <property type="match status" value="1"/>
</dbReference>
<dbReference type="InterPro" id="IPR036866">
    <property type="entry name" value="RibonucZ/Hydroxyglut_hydro"/>
</dbReference>
<dbReference type="AlphaFoldDB" id="A0A1T4K568"/>
<dbReference type="EMBL" id="FUWY01000001">
    <property type="protein sequence ID" value="SJZ37598.1"/>
    <property type="molecule type" value="Genomic_DNA"/>
</dbReference>
<dbReference type="PANTHER" id="PTHR47619">
    <property type="entry name" value="METALLO-HYDROLASE YYCJ-RELATED"/>
    <property type="match status" value="1"/>
</dbReference>
<dbReference type="InterPro" id="IPR001279">
    <property type="entry name" value="Metallo-B-lactamas"/>
</dbReference>
<protein>
    <submittedName>
        <fullName evidence="2">Phosphoribosyl 1,2-cyclic phosphodiesterase</fullName>
    </submittedName>
</protein>
<organism evidence="2 3">
    <name type="scientific">Anaerorhabdus furcosa</name>
    <dbReference type="NCBI Taxonomy" id="118967"/>
    <lineage>
        <taxon>Bacteria</taxon>
        <taxon>Bacillati</taxon>
        <taxon>Bacillota</taxon>
        <taxon>Erysipelotrichia</taxon>
        <taxon>Erysipelotrichales</taxon>
        <taxon>Erysipelotrichaceae</taxon>
        <taxon>Anaerorhabdus</taxon>
    </lineage>
</organism>
<dbReference type="Gene3D" id="3.60.15.10">
    <property type="entry name" value="Ribonuclease Z/Hydroxyacylglutathione hydrolase-like"/>
    <property type="match status" value="1"/>
</dbReference>
<evidence type="ECO:0000313" key="3">
    <source>
        <dbReference type="Proteomes" id="UP000243297"/>
    </source>
</evidence>
<dbReference type="RefSeq" id="WP_078710766.1">
    <property type="nucleotide sequence ID" value="NZ_FUWY01000001.1"/>
</dbReference>
<dbReference type="InterPro" id="IPR052533">
    <property type="entry name" value="WalJ/YycJ-like"/>
</dbReference>
<keyword evidence="3" id="KW-1185">Reference proteome</keyword>
<dbReference type="Pfam" id="PF12706">
    <property type="entry name" value="Lactamase_B_2"/>
    <property type="match status" value="1"/>
</dbReference>
<accession>A0A1T4K568</accession>
<reference evidence="3" key="1">
    <citation type="submission" date="2017-02" db="EMBL/GenBank/DDBJ databases">
        <authorList>
            <person name="Varghese N."/>
            <person name="Submissions S."/>
        </authorList>
    </citation>
    <scope>NUCLEOTIDE SEQUENCE [LARGE SCALE GENOMIC DNA]</scope>
    <source>
        <strain evidence="3">ATCC 25662</strain>
    </source>
</reference>
<evidence type="ECO:0000259" key="1">
    <source>
        <dbReference type="SMART" id="SM00849"/>
    </source>
</evidence>
<dbReference type="Proteomes" id="UP000243297">
    <property type="component" value="Unassembled WGS sequence"/>
</dbReference>